<dbReference type="AlphaFoldDB" id="A0A4Q0RVL6"/>
<accession>A0A4Q0RVL6</accession>
<gene>
    <name evidence="1" type="ORF">XH94_37045</name>
</gene>
<name>A0A4Q0RVL6_9BRAD</name>
<comment type="caution">
    <text evidence="1">The sequence shown here is derived from an EMBL/GenBank/DDBJ whole genome shotgun (WGS) entry which is preliminary data.</text>
</comment>
<evidence type="ECO:0000313" key="2">
    <source>
        <dbReference type="Proteomes" id="UP000290565"/>
    </source>
</evidence>
<dbReference type="EMBL" id="LBJM01000203">
    <property type="protein sequence ID" value="RXH22994.1"/>
    <property type="molecule type" value="Genomic_DNA"/>
</dbReference>
<evidence type="ECO:0000313" key="1">
    <source>
        <dbReference type="EMBL" id="RXH22994.1"/>
    </source>
</evidence>
<protein>
    <submittedName>
        <fullName evidence="1">Uncharacterized protein</fullName>
    </submittedName>
</protein>
<proteinExistence type="predicted"/>
<dbReference type="Proteomes" id="UP000290565">
    <property type="component" value="Unassembled WGS sequence"/>
</dbReference>
<organism evidence="1 2">
    <name type="scientific">Bradyrhizobium zhanjiangense</name>
    <dbReference type="NCBI Taxonomy" id="1325107"/>
    <lineage>
        <taxon>Bacteria</taxon>
        <taxon>Pseudomonadati</taxon>
        <taxon>Pseudomonadota</taxon>
        <taxon>Alphaproteobacteria</taxon>
        <taxon>Hyphomicrobiales</taxon>
        <taxon>Nitrobacteraceae</taxon>
        <taxon>Bradyrhizobium</taxon>
    </lineage>
</organism>
<sequence length="135" mass="14596">MPTLCDKCDADLRDFPQPVAALEDEEAYGFVVGLVDPDPVKKGAARRLLPEAWREFSNGDLFETAIALASGLTLDPARSAKNAQGRGPEHFEALTPDMIAAAGRGIIGGEAGFAALSERYRADMDARPQYFGRRK</sequence>
<dbReference type="RefSeq" id="WP_128947550.1">
    <property type="nucleotide sequence ID" value="NZ_LBJM01000203.1"/>
</dbReference>
<reference evidence="1 2" key="1">
    <citation type="submission" date="2015-04" db="EMBL/GenBank/DDBJ databases">
        <title>Comparative genomics of rhizobia nodulating Arachis hypogaea in China.</title>
        <authorList>
            <person name="Li Y."/>
        </authorList>
    </citation>
    <scope>NUCLEOTIDE SEQUENCE [LARGE SCALE GENOMIC DNA]</scope>
    <source>
        <strain evidence="1 2">CCBAU 51787</strain>
    </source>
</reference>